<evidence type="ECO:0000313" key="1">
    <source>
        <dbReference type="EMBL" id="QPS81638.1"/>
    </source>
</evidence>
<gene>
    <name evidence="1" type="ORF">I6G47_00705</name>
</gene>
<dbReference type="RefSeq" id="WP_016454813.1">
    <property type="nucleotide sequence ID" value="NZ_CP065748.1"/>
</dbReference>
<evidence type="ECO:0000313" key="2">
    <source>
        <dbReference type="Proteomes" id="UP000595064"/>
    </source>
</evidence>
<organism evidence="1 2">
    <name type="scientific">Delftia lacustris</name>
    <dbReference type="NCBI Taxonomy" id="558537"/>
    <lineage>
        <taxon>Bacteria</taxon>
        <taxon>Pseudomonadati</taxon>
        <taxon>Pseudomonadota</taxon>
        <taxon>Betaproteobacteria</taxon>
        <taxon>Burkholderiales</taxon>
        <taxon>Comamonadaceae</taxon>
        <taxon>Delftia</taxon>
    </lineage>
</organism>
<accession>A0A7T3DFG3</accession>
<protein>
    <submittedName>
        <fullName evidence="1">Uncharacterized protein</fullName>
    </submittedName>
</protein>
<dbReference type="EMBL" id="CP065748">
    <property type="protein sequence ID" value="QPS81638.1"/>
    <property type="molecule type" value="Genomic_DNA"/>
</dbReference>
<keyword evidence="2" id="KW-1185">Reference proteome</keyword>
<dbReference type="KEGG" id="dla:I6G47_00705"/>
<sequence>MADPKLKRIRVVISYTSDDGYSSEVHFGAGNRNPMCRDPFEGLASAQRELARTLALFGRPDLAEQATAEAIKAVADFREQRAQAQQKGPHEG</sequence>
<proteinExistence type="predicted"/>
<dbReference type="AlphaFoldDB" id="A0A7T3DFG3"/>
<name>A0A7T3DFG3_9BURK</name>
<dbReference type="Proteomes" id="UP000595064">
    <property type="component" value="Chromosome"/>
</dbReference>
<reference evidence="1 2" key="1">
    <citation type="submission" date="2020-12" db="EMBL/GenBank/DDBJ databases">
        <title>FDA dAtabase for Regulatory Grade micrObial Sequences (FDA-ARGOS): Supporting development and validation of Infectious Disease Dx tests.</title>
        <authorList>
            <person name="Sproer C."/>
            <person name="Gronow S."/>
            <person name="Severitt S."/>
            <person name="Schroder I."/>
            <person name="Tallon L."/>
            <person name="Sadzewicz L."/>
            <person name="Zhao X."/>
            <person name="Boylan J."/>
            <person name="Ott S."/>
            <person name="Bowen H."/>
            <person name="Vavikolanu K."/>
            <person name="Mehta A."/>
            <person name="Aluvathingal J."/>
            <person name="Nadendla S."/>
            <person name="Lowell S."/>
            <person name="Myers T."/>
            <person name="Yan Y."/>
            <person name="Sichtig H."/>
        </authorList>
    </citation>
    <scope>NUCLEOTIDE SEQUENCE [LARGE SCALE GENOMIC DNA]</scope>
    <source>
        <strain evidence="1 2">FDAARGOS_890</strain>
    </source>
</reference>